<evidence type="ECO:0000256" key="9">
    <source>
        <dbReference type="SAM" id="SignalP"/>
    </source>
</evidence>
<dbReference type="GO" id="GO:0005227">
    <property type="term" value="F:calcium-activated cation channel activity"/>
    <property type="evidence" value="ECO:0007669"/>
    <property type="project" value="InterPro"/>
</dbReference>
<keyword evidence="16" id="KW-1185">Reference proteome</keyword>
<feature type="transmembrane region" description="Helical" evidence="8">
    <location>
        <begin position="845"/>
        <end position="867"/>
    </location>
</feature>
<dbReference type="OrthoDB" id="1076608at2759"/>
<feature type="domain" description="CSC1/OSCA1-like cytosolic" evidence="13">
    <location>
        <begin position="892"/>
        <end position="1126"/>
    </location>
</feature>
<evidence type="ECO:0000259" key="12">
    <source>
        <dbReference type="Pfam" id="PF13967"/>
    </source>
</evidence>
<dbReference type="GO" id="GO:0005886">
    <property type="term" value="C:plasma membrane"/>
    <property type="evidence" value="ECO:0007669"/>
    <property type="project" value="TreeGrafter"/>
</dbReference>
<feature type="chain" id="PRO_5034287282" description="Duf221 domain protein" evidence="9">
    <location>
        <begin position="23"/>
        <end position="1781"/>
    </location>
</feature>
<feature type="transmembrane region" description="Helical" evidence="8">
    <location>
        <begin position="1187"/>
        <end position="1214"/>
    </location>
</feature>
<feature type="compositionally biased region" description="Low complexity" evidence="7">
    <location>
        <begin position="1582"/>
        <end position="1595"/>
    </location>
</feature>
<dbReference type="Pfam" id="PF09351">
    <property type="entry name" value="DUF1993"/>
    <property type="match status" value="1"/>
</dbReference>
<feature type="transmembrane region" description="Helical" evidence="8">
    <location>
        <begin position="1235"/>
        <end position="1260"/>
    </location>
</feature>
<feature type="compositionally biased region" description="Low complexity" evidence="7">
    <location>
        <begin position="1505"/>
        <end position="1521"/>
    </location>
</feature>
<keyword evidence="3" id="KW-0813">Transport</keyword>
<comment type="caution">
    <text evidence="15">The sequence shown here is derived from an EMBL/GenBank/DDBJ whole genome shotgun (WGS) entry which is preliminary data.</text>
</comment>
<dbReference type="Pfam" id="PF02714">
    <property type="entry name" value="RSN1_7TM"/>
    <property type="match status" value="1"/>
</dbReference>
<organism evidence="15 16">
    <name type="scientific">Botryosphaeria dothidea</name>
    <dbReference type="NCBI Taxonomy" id="55169"/>
    <lineage>
        <taxon>Eukaryota</taxon>
        <taxon>Fungi</taxon>
        <taxon>Dikarya</taxon>
        <taxon>Ascomycota</taxon>
        <taxon>Pezizomycotina</taxon>
        <taxon>Dothideomycetes</taxon>
        <taxon>Dothideomycetes incertae sedis</taxon>
        <taxon>Botryosphaeriales</taxon>
        <taxon>Botryosphaeriaceae</taxon>
        <taxon>Botryosphaeria</taxon>
    </lineage>
</organism>
<dbReference type="InterPro" id="IPR032880">
    <property type="entry name" value="CSC1/OSCA1-like_N"/>
</dbReference>
<feature type="compositionally biased region" description="Basic and acidic residues" evidence="7">
    <location>
        <begin position="966"/>
        <end position="987"/>
    </location>
</feature>
<feature type="region of interest" description="Disordered" evidence="7">
    <location>
        <begin position="966"/>
        <end position="1004"/>
    </location>
</feature>
<evidence type="ECO:0000256" key="3">
    <source>
        <dbReference type="ARBA" id="ARBA00022448"/>
    </source>
</evidence>
<gene>
    <name evidence="15" type="ORF">GTA08_BOTSDO09014</name>
</gene>
<feature type="signal peptide" evidence="9">
    <location>
        <begin position="1"/>
        <end position="22"/>
    </location>
</feature>
<feature type="transmembrane region" description="Helical" evidence="8">
    <location>
        <begin position="1329"/>
        <end position="1348"/>
    </location>
</feature>
<evidence type="ECO:0000259" key="14">
    <source>
        <dbReference type="Pfam" id="PF25278"/>
    </source>
</evidence>
<evidence type="ECO:0000313" key="15">
    <source>
        <dbReference type="EMBL" id="KAF4303426.1"/>
    </source>
</evidence>
<dbReference type="PANTHER" id="PTHR13018:SF53">
    <property type="entry name" value="DUF221 DOMAIN PROTEIN"/>
    <property type="match status" value="1"/>
</dbReference>
<reference evidence="15" key="1">
    <citation type="submission" date="2020-04" db="EMBL/GenBank/DDBJ databases">
        <title>Genome Assembly and Annotation of Botryosphaeria dothidea sdau 11-99, a Latent Pathogen of Apple Fruit Ring Rot in China.</title>
        <authorList>
            <person name="Yu C."/>
            <person name="Diao Y."/>
            <person name="Lu Q."/>
            <person name="Zhao J."/>
            <person name="Cui S."/>
            <person name="Peng C."/>
            <person name="He B."/>
            <person name="Liu H."/>
        </authorList>
    </citation>
    <scope>NUCLEOTIDE SEQUENCE [LARGE SCALE GENOMIC DNA]</scope>
    <source>
        <strain evidence="15">Sdau11-99</strain>
    </source>
</reference>
<evidence type="ECO:0000259" key="10">
    <source>
        <dbReference type="Pfam" id="PF02714"/>
    </source>
</evidence>
<dbReference type="InterPro" id="IPR034660">
    <property type="entry name" value="DinB/YfiT-like"/>
</dbReference>
<evidence type="ECO:0000256" key="8">
    <source>
        <dbReference type="SAM" id="Phobius"/>
    </source>
</evidence>
<evidence type="ECO:0000256" key="7">
    <source>
        <dbReference type="SAM" id="MobiDB-lite"/>
    </source>
</evidence>
<evidence type="ECO:0000259" key="11">
    <source>
        <dbReference type="Pfam" id="PF12621"/>
    </source>
</evidence>
<keyword evidence="5 8" id="KW-1133">Transmembrane helix</keyword>
<keyword evidence="4 8" id="KW-0812">Transmembrane</keyword>
<proteinExistence type="inferred from homology"/>
<dbReference type="InterPro" id="IPR045122">
    <property type="entry name" value="Csc1-like"/>
</dbReference>
<evidence type="ECO:0000256" key="6">
    <source>
        <dbReference type="ARBA" id="ARBA00023136"/>
    </source>
</evidence>
<dbReference type="InterPro" id="IPR022257">
    <property type="entry name" value="PHM7_ext"/>
</dbReference>
<name>A0A8H4ILJ0_9PEZI</name>
<evidence type="ECO:0000259" key="13">
    <source>
        <dbReference type="Pfam" id="PF14703"/>
    </source>
</evidence>
<dbReference type="Pfam" id="PF13967">
    <property type="entry name" value="RSN1_TM"/>
    <property type="match status" value="1"/>
</dbReference>
<dbReference type="Gene3D" id="1.20.120.450">
    <property type="entry name" value="dinb family like domain"/>
    <property type="match status" value="1"/>
</dbReference>
<keyword evidence="9" id="KW-0732">Signal</keyword>
<feature type="region of interest" description="Disordered" evidence="7">
    <location>
        <begin position="1501"/>
        <end position="1555"/>
    </location>
</feature>
<feature type="transmembrane region" description="Helical" evidence="8">
    <location>
        <begin position="1354"/>
        <end position="1379"/>
    </location>
</feature>
<feature type="domain" description="DUF7872" evidence="14">
    <location>
        <begin position="195"/>
        <end position="409"/>
    </location>
</feature>
<feature type="region of interest" description="Disordered" evidence="7">
    <location>
        <begin position="1582"/>
        <end position="1615"/>
    </location>
</feature>
<dbReference type="InterPro" id="IPR003864">
    <property type="entry name" value="CSC1/OSCA1-like_7TM"/>
</dbReference>
<evidence type="ECO:0000256" key="5">
    <source>
        <dbReference type="ARBA" id="ARBA00022989"/>
    </source>
</evidence>
<feature type="transmembrane region" description="Helical" evidence="8">
    <location>
        <begin position="1280"/>
        <end position="1308"/>
    </location>
</feature>
<dbReference type="Pfam" id="PF12621">
    <property type="entry name" value="PHM7_ext"/>
    <property type="match status" value="1"/>
</dbReference>
<keyword evidence="6 8" id="KW-0472">Membrane</keyword>
<evidence type="ECO:0000313" key="16">
    <source>
        <dbReference type="Proteomes" id="UP000572817"/>
    </source>
</evidence>
<evidence type="ECO:0000256" key="1">
    <source>
        <dbReference type="ARBA" id="ARBA00004141"/>
    </source>
</evidence>
<feature type="compositionally biased region" description="Polar residues" evidence="7">
    <location>
        <begin position="697"/>
        <end position="707"/>
    </location>
</feature>
<dbReference type="EMBL" id="WWBZ02000062">
    <property type="protein sequence ID" value="KAF4303426.1"/>
    <property type="molecule type" value="Genomic_DNA"/>
</dbReference>
<dbReference type="InterPro" id="IPR057194">
    <property type="entry name" value="DUF7872"/>
</dbReference>
<dbReference type="InterPro" id="IPR027815">
    <property type="entry name" value="CSC1/OSCA1-like_cyt"/>
</dbReference>
<feature type="transmembrane region" description="Helical" evidence="8">
    <location>
        <begin position="720"/>
        <end position="742"/>
    </location>
</feature>
<evidence type="ECO:0000256" key="2">
    <source>
        <dbReference type="ARBA" id="ARBA00007779"/>
    </source>
</evidence>
<comment type="similarity">
    <text evidence="2">Belongs to the CSC1 (TC 1.A.17) family.</text>
</comment>
<dbReference type="PANTHER" id="PTHR13018">
    <property type="entry name" value="PROBABLE MEMBRANE PROTEIN DUF221-RELATED"/>
    <property type="match status" value="1"/>
</dbReference>
<feature type="transmembrane region" description="Helical" evidence="8">
    <location>
        <begin position="1391"/>
        <end position="1411"/>
    </location>
</feature>
<dbReference type="Pfam" id="PF14703">
    <property type="entry name" value="PHM7_cyt"/>
    <property type="match status" value="1"/>
</dbReference>
<feature type="transmembrane region" description="Helical" evidence="8">
    <location>
        <begin position="1141"/>
        <end position="1167"/>
    </location>
</feature>
<evidence type="ECO:0008006" key="17">
    <source>
        <dbReference type="Google" id="ProtNLM"/>
    </source>
</evidence>
<evidence type="ECO:0000256" key="4">
    <source>
        <dbReference type="ARBA" id="ARBA00022692"/>
    </source>
</evidence>
<accession>A0A8H4ILJ0</accession>
<feature type="transmembrane region" description="Helical" evidence="8">
    <location>
        <begin position="804"/>
        <end position="825"/>
    </location>
</feature>
<feature type="domain" description="CSC1/OSCA1-like N-terminal transmembrane" evidence="12">
    <location>
        <begin position="720"/>
        <end position="869"/>
    </location>
</feature>
<dbReference type="SUPFAM" id="SSF109854">
    <property type="entry name" value="DinB/YfiT-like putative metalloenzymes"/>
    <property type="match status" value="1"/>
</dbReference>
<feature type="region of interest" description="Disordered" evidence="7">
    <location>
        <begin position="680"/>
        <end position="714"/>
    </location>
</feature>
<dbReference type="Pfam" id="PF25278">
    <property type="entry name" value="DUF7872"/>
    <property type="match status" value="1"/>
</dbReference>
<feature type="compositionally biased region" description="Pro residues" evidence="7">
    <location>
        <begin position="1596"/>
        <end position="1606"/>
    </location>
</feature>
<feature type="domain" description="10TM putative phosphate transporter extracellular tail" evidence="11">
    <location>
        <begin position="1657"/>
        <end position="1745"/>
    </location>
</feature>
<dbReference type="Proteomes" id="UP000572817">
    <property type="component" value="Unassembled WGS sequence"/>
</dbReference>
<protein>
    <recommendedName>
        <fullName evidence="17">Duf221 domain protein</fullName>
    </recommendedName>
</protein>
<sequence length="1781" mass="197625">MHGPVIFVLYALSASLCTFAHPLEIRQDGNDSSCTAESLSTDTWKSLDIDTFMNDWTAYNITPTDSNNIQTLAASFGAPNFFCGLDKFCNAGQPCLPIKLPAWYLMVAIQNWNSYMNSLNTAITFASSIMSLTLPGIVSDFYPKPDDNVTPLKNFVRMFSTVLSIVPFTGPVSTAASATSSGLSFLANQLTPPEGADLFVSWSNIAGSLAEVVKQYQGAVSDSIQRTIDTQVNTTGGINEIVAGGGFLGDSQNFTQSDLQDAVNSVIQTFAIGLTLQAQKVFIYRDSYSGDTECRTPYLGGWTEYCVIDEGNGSAVYYFLLRIDGDGNAEPQLDAADLMVNKYGLVQSQFLEIPTHCFDQNGKQQLAFPFDTALPLSAWTPCVFNLQVCDAPNRDDATKGISDICRDQGLDLTFHSVFIYLEQKEQTAHETAQLFHLRLYIFLALDASEVAFFSTFIFLFIKMTISVYDITIPVYIRALKNVSHLLTKAEEWCKENSKPESEILDARLAPDMLDFAFQVRMTRHMTESGILSADWHWVPYNQELEDEKSFAGLRDALQKQIVRLEGVKREDVEGGESRVCDVWTLGKPGEGVNFRFTEGLRFLNQFTIPNLWFQATTAHDICRMKGMDVGKKDFLCGGADFDLISSVLPRYTLRRYPPSQRDPDRLDACDAAMDGAHLLARGDSPLNQNDDPRIGSSRDNSSSATVTGISSGSNSASISALFTTLIPVAVYVAVCLVIFIFFRRKCPRVYAPRTFLSSLHPYERSAPLPNTWFSWFKEFWRVPDTYILNHTSVDAFLFLRFLRVLRNICLVGCCLTWPILLPLHICGGGDGQQLDRLTFGNVKHPSWFFAHGFVAWAFFAFVLYTVCRECIYAINLRQAYLLSPFYANRVSSRTVLFTCVPEQLLDEAKLRKVFGDSVKSVWIPKTSWELERLVRERDQTASRLQDAELELINKTNIAWRRIAKSGHPDVAKPERDLEHGPVEHERTNTATTTSNESKDDKSDWQHGVEPVNMKFGPEGPPFDVPGSIAAQWIPQEERPVHRPLANFCRRVDTIRWTRKRLKKLGREINKVRKRVNRGDAGSSLPAAFIEFTSQNEAQVAYQSLAHHRPSHMSQRYIGVRPYEIIWLSLRMRWWERIARRFGIMTATALMTVFWSIPCAFVGMTSNIKYLATIIPFLGWIEKLPQTIIGFLTGLLPAFALSLLMAIVPGILRVLARAAGVPSHSLVEMFTQRAYFGFQVLQVFLVTTFTSSASASISNVIKNPMSARELLAESLPKASNFYLSYMIIQCLGLGAGQLLHLSGLFKYHIVQRFGRNPKVMYSRWHRLRRVHWGGILPVFINLGVIALSYSVIAPIILGFTAAGCSIMHLVYKYNLLYVFASEFDTRGLSYILALKQLLTGLYLAEVCLLGLFALKLAFGPVVMMFISITVTAVVHISLDEAVGPLLENLPRTLAGEKTTDIAPGQEDFSDFGGPHPEIGNLPFETSLPFETPDLEDQELALHADNGPRNGNNSSRSASSGPHSRSRSAAEEDEDEAYDSDASSTSSSSRKHKPGNARALEGAEGYLATGLTLLKMLAMTHFRPSSVPADDPAAPSDPDQPPQPPPQPSTTEKTTRDALAAATKATTLLSTLISPPPPPPDRTERLTFLENAKHTFLGFLHPEIYHDFAHLQALLPADMPDVTAGAARFADAYASPAMISGAPRVWVPDDGAAAGCGRQEVAHSGAMTGVVGGLAARVDEKGAMEVDLNEAWEDVVGEGDKGGGGGKVWLRDPELDWGRWRWW</sequence>
<dbReference type="InterPro" id="IPR018531">
    <property type="entry name" value="DUF1993"/>
</dbReference>
<feature type="domain" description="CSC1/OSCA1-like 7TM region" evidence="10">
    <location>
        <begin position="1139"/>
        <end position="1411"/>
    </location>
</feature>
<comment type="subcellular location">
    <subcellularLocation>
        <location evidence="1">Membrane</location>
        <topology evidence="1">Multi-pass membrane protein</topology>
    </subcellularLocation>
</comment>